<reference evidence="2" key="1">
    <citation type="submission" date="2022-11" db="UniProtKB">
        <authorList>
            <consortium name="WormBaseParasite"/>
        </authorList>
    </citation>
    <scope>IDENTIFICATION</scope>
</reference>
<proteinExistence type="predicted"/>
<dbReference type="Proteomes" id="UP000887580">
    <property type="component" value="Unplaced"/>
</dbReference>
<evidence type="ECO:0000313" key="2">
    <source>
        <dbReference type="WBParaSite" id="PS1159_v2.g18744.t1"/>
    </source>
</evidence>
<name>A0AC35FLT5_9BILA</name>
<accession>A0AC35FLT5</accession>
<protein>
    <submittedName>
        <fullName evidence="2">Serpentine receptor class gamma</fullName>
    </submittedName>
</protein>
<organism evidence="1 2">
    <name type="scientific">Panagrolaimus sp. PS1159</name>
    <dbReference type="NCBI Taxonomy" id="55785"/>
    <lineage>
        <taxon>Eukaryota</taxon>
        <taxon>Metazoa</taxon>
        <taxon>Ecdysozoa</taxon>
        <taxon>Nematoda</taxon>
        <taxon>Chromadorea</taxon>
        <taxon>Rhabditida</taxon>
        <taxon>Tylenchina</taxon>
        <taxon>Panagrolaimomorpha</taxon>
        <taxon>Panagrolaimoidea</taxon>
        <taxon>Panagrolaimidae</taxon>
        <taxon>Panagrolaimus</taxon>
    </lineage>
</organism>
<evidence type="ECO:0000313" key="1">
    <source>
        <dbReference type="Proteomes" id="UP000887580"/>
    </source>
</evidence>
<sequence>MGMSNMLFYYCNLLLGPWNTLMALNRFTAIWFWKNHEWYWRNSIFIPALIVMLGYPFLVGIPVILTMDSVCFFHPFQENCIEDFGKEDFASTISNGIHVLLCAALGIITSLASRFNIIVTTPETKKLEQFLLIQSILSLIFFGFNLYYNLHGGIPDNEILEGIVEIFADSYTTFFKTSSTLLIFTLS</sequence>
<dbReference type="WBParaSite" id="PS1159_v2.g18744.t1">
    <property type="protein sequence ID" value="PS1159_v2.g18744.t1"/>
    <property type="gene ID" value="PS1159_v2.g18744"/>
</dbReference>